<feature type="domain" description="Exostosin GT47" evidence="7">
    <location>
        <begin position="339"/>
        <end position="632"/>
    </location>
</feature>
<dbReference type="InterPro" id="IPR004263">
    <property type="entry name" value="Exostosin"/>
</dbReference>
<accession>A0A9D4V5K0</accession>
<gene>
    <name evidence="8" type="ORF">GOP47_0005296</name>
</gene>
<dbReference type="GO" id="GO:0016757">
    <property type="term" value="F:glycosyltransferase activity"/>
    <property type="evidence" value="ECO:0007669"/>
    <property type="project" value="InterPro"/>
</dbReference>
<feature type="transmembrane region" description="Helical" evidence="6">
    <location>
        <begin position="20"/>
        <end position="38"/>
    </location>
</feature>
<keyword evidence="3" id="KW-0735">Signal-anchor</keyword>
<evidence type="ECO:0000256" key="3">
    <source>
        <dbReference type="ARBA" id="ARBA00022968"/>
    </source>
</evidence>
<keyword evidence="6" id="KW-1133">Transmembrane helix</keyword>
<dbReference type="AlphaFoldDB" id="A0A9D4V5K0"/>
<feature type="compositionally biased region" description="Basic and acidic residues" evidence="5">
    <location>
        <begin position="181"/>
        <end position="190"/>
    </location>
</feature>
<protein>
    <recommendedName>
        <fullName evidence="7">Exostosin GT47 domain-containing protein</fullName>
    </recommendedName>
</protein>
<dbReference type="PANTHER" id="PTHR11062">
    <property type="entry name" value="EXOSTOSIN HEPARAN SULFATE GLYCOSYLTRANSFERASE -RELATED"/>
    <property type="match status" value="1"/>
</dbReference>
<dbReference type="EMBL" id="JABFUD020000005">
    <property type="protein sequence ID" value="KAI5079817.1"/>
    <property type="molecule type" value="Genomic_DNA"/>
</dbReference>
<evidence type="ECO:0000313" key="9">
    <source>
        <dbReference type="Proteomes" id="UP000886520"/>
    </source>
</evidence>
<feature type="compositionally biased region" description="Basic and acidic residues" evidence="5">
    <location>
        <begin position="129"/>
        <end position="142"/>
    </location>
</feature>
<evidence type="ECO:0000256" key="6">
    <source>
        <dbReference type="SAM" id="Phobius"/>
    </source>
</evidence>
<keyword evidence="4" id="KW-0333">Golgi apparatus</keyword>
<keyword evidence="6" id="KW-0472">Membrane</keyword>
<evidence type="ECO:0000313" key="8">
    <source>
        <dbReference type="EMBL" id="KAI5079817.1"/>
    </source>
</evidence>
<dbReference type="Proteomes" id="UP000886520">
    <property type="component" value="Chromosome 5"/>
</dbReference>
<evidence type="ECO:0000256" key="1">
    <source>
        <dbReference type="ARBA" id="ARBA00004323"/>
    </source>
</evidence>
<organism evidence="8 9">
    <name type="scientific">Adiantum capillus-veneris</name>
    <name type="common">Maidenhair fern</name>
    <dbReference type="NCBI Taxonomy" id="13818"/>
    <lineage>
        <taxon>Eukaryota</taxon>
        <taxon>Viridiplantae</taxon>
        <taxon>Streptophyta</taxon>
        <taxon>Embryophyta</taxon>
        <taxon>Tracheophyta</taxon>
        <taxon>Polypodiopsida</taxon>
        <taxon>Polypodiidae</taxon>
        <taxon>Polypodiales</taxon>
        <taxon>Pteridineae</taxon>
        <taxon>Pteridaceae</taxon>
        <taxon>Vittarioideae</taxon>
        <taxon>Adiantum</taxon>
    </lineage>
</organism>
<evidence type="ECO:0000256" key="5">
    <source>
        <dbReference type="SAM" id="MobiDB-lite"/>
    </source>
</evidence>
<proteinExistence type="inferred from homology"/>
<evidence type="ECO:0000256" key="2">
    <source>
        <dbReference type="ARBA" id="ARBA00010271"/>
    </source>
</evidence>
<dbReference type="OrthoDB" id="1924787at2759"/>
<feature type="region of interest" description="Disordered" evidence="5">
    <location>
        <begin position="263"/>
        <end position="285"/>
    </location>
</feature>
<sequence>MDWIKATGGGSWWPIWRQQAKKAVVAMAIILAAGLLFVELKKDSGFKDPIINTELQRDYRGSGGAWQDDPEMLKDYSYNARVYDRNNADNLQGAELSTDNLTKLNESYADNHLSNAGDTDLQHAQGGTIDDRDAQTRERAESGDGGPHNKLPTKVAEGGSSLGAMNGSTTALVKNAQHGGNNHEMREHGAPNDLNEMVGSSLPPSSPSSSSTLSKKGDDNDHRSSKKAAVTAPIPAPTIFSSNAEAVIEEKHNETRGFSTKGVHVDSKEDSVSNQTKAHSLKGKRKPQLWPYSRLELQLYAAKIAIENAPLSNTSSNIVLHAPIYHNLSQFIRSYELMEKLFRVYIYKEGRKPLVHTGPVTGIYSSEGLFIRQMEKNTQFRTNSVEEALAVFLPYSVANMVDELYEPPSTSMLPLSTFIKDYVNEVAARHPFWNRTRGGDHFFISCHDWGLMTTFEHAELRHNAIKILCNADATTEFKTGRDASLPEFYMHATEKLDGGMEDEKGLRRQPPHQRNILAFFAGQMHGRVRPKLLQYWEYPKGGKEMQIFGVLPDAEARRMSYTNRMHSSRYCICPMGYEVNSPRLVEAIQALCVPVIIADGFVLPFSHVLDWASFSVTVAEKDLPSLKSILQGISEHAYMIMQERLQYVRQHFRWHETPRPFDTFHMILHSVWTSRLTNITSV</sequence>
<keyword evidence="6" id="KW-0812">Transmembrane</keyword>
<keyword evidence="9" id="KW-1185">Reference proteome</keyword>
<dbReference type="PANTHER" id="PTHR11062:SF59">
    <property type="entry name" value="EXOSTOSIN FAMILY PROTEIN"/>
    <property type="match status" value="1"/>
</dbReference>
<name>A0A9D4V5K0_ADICA</name>
<evidence type="ECO:0000259" key="7">
    <source>
        <dbReference type="Pfam" id="PF03016"/>
    </source>
</evidence>
<feature type="region of interest" description="Disordered" evidence="5">
    <location>
        <begin position="110"/>
        <end position="231"/>
    </location>
</feature>
<comment type="subcellular location">
    <subcellularLocation>
        <location evidence="1">Golgi apparatus membrane</location>
        <topology evidence="1">Single-pass type II membrane protein</topology>
    </subcellularLocation>
</comment>
<dbReference type="GO" id="GO:0000139">
    <property type="term" value="C:Golgi membrane"/>
    <property type="evidence" value="ECO:0007669"/>
    <property type="project" value="UniProtKB-SubCell"/>
</dbReference>
<feature type="compositionally biased region" description="Low complexity" evidence="5">
    <location>
        <begin position="200"/>
        <end position="214"/>
    </location>
</feature>
<reference evidence="8 9" key="1">
    <citation type="submission" date="2021-01" db="EMBL/GenBank/DDBJ databases">
        <title>Adiantum capillus-veneris genome.</title>
        <authorList>
            <person name="Fang Y."/>
            <person name="Liao Q."/>
        </authorList>
    </citation>
    <scope>NUCLEOTIDE SEQUENCE [LARGE SCALE GENOMIC DNA]</scope>
    <source>
        <strain evidence="8">H3</strain>
        <tissue evidence="8">Leaf</tissue>
    </source>
</reference>
<dbReference type="Pfam" id="PF03016">
    <property type="entry name" value="Exostosin_GT47"/>
    <property type="match status" value="1"/>
</dbReference>
<comment type="caution">
    <text evidence="8">The sequence shown here is derived from an EMBL/GenBank/DDBJ whole genome shotgun (WGS) entry which is preliminary data.</text>
</comment>
<evidence type="ECO:0000256" key="4">
    <source>
        <dbReference type="ARBA" id="ARBA00023034"/>
    </source>
</evidence>
<comment type="similarity">
    <text evidence="2">Belongs to the glycosyltransferase 47 family.</text>
</comment>
<dbReference type="InterPro" id="IPR040911">
    <property type="entry name" value="Exostosin_GT47"/>
</dbReference>